<dbReference type="EMBL" id="QUAK01000103">
    <property type="protein sequence ID" value="RFU85093.1"/>
    <property type="molecule type" value="Genomic_DNA"/>
</dbReference>
<proteinExistence type="predicted"/>
<dbReference type="AlphaFoldDB" id="A0A372M3Q5"/>
<keyword evidence="4" id="KW-1185">Reference proteome</keyword>
<protein>
    <submittedName>
        <fullName evidence="3">Uncharacterized protein</fullName>
    </submittedName>
</protein>
<feature type="compositionally biased region" description="Acidic residues" evidence="1">
    <location>
        <begin position="1"/>
        <end position="10"/>
    </location>
</feature>
<dbReference type="Proteomes" id="UP000263094">
    <property type="component" value="Unassembled WGS sequence"/>
</dbReference>
<dbReference type="RefSeq" id="WP_128557283.1">
    <property type="nucleotide sequence ID" value="NZ_QUAK01000103.1"/>
</dbReference>
<keyword evidence="2" id="KW-0472">Membrane</keyword>
<feature type="transmembrane region" description="Helical" evidence="2">
    <location>
        <begin position="51"/>
        <end position="73"/>
    </location>
</feature>
<dbReference type="Pfam" id="PF19136">
    <property type="entry name" value="DUF5819"/>
    <property type="match status" value="1"/>
</dbReference>
<reference evidence="3 4" key="1">
    <citation type="submission" date="2018-08" db="EMBL/GenBank/DDBJ databases">
        <title>Isolation, diversity and antifungal activity of Actinobacteria from wheat.</title>
        <authorList>
            <person name="Han C."/>
        </authorList>
    </citation>
    <scope>NUCLEOTIDE SEQUENCE [LARGE SCALE GENOMIC DNA]</scope>
    <source>
        <strain evidence="3 4">NEAU-YY421</strain>
    </source>
</reference>
<evidence type="ECO:0000256" key="2">
    <source>
        <dbReference type="SAM" id="Phobius"/>
    </source>
</evidence>
<sequence length="258" mass="27763">MDAEALDEGGSEGTPAPPAPDGPLPPAPSPDAEGPSAPDAGMGGLSLPYQIAAVVALAAVLVVACVHVTMVFLHVAPANAVTKQHGEAVGDWIYPEFEQNWKLFAPNPLQQNVAVQARAEIRTSDGGTRETGWYNLSARDGAAIDGNLVPSHTQQNELRRAWDFYTSSHDRGDKPNGLRGDLSERYLRRVVVLRLADELAGEPAGGPAGGTIERLRIRSATTNVQPPPWSDEKVSKKPVYRELPWWNVPTDDLEVQAR</sequence>
<evidence type="ECO:0000313" key="4">
    <source>
        <dbReference type="Proteomes" id="UP000263094"/>
    </source>
</evidence>
<gene>
    <name evidence="3" type="ORF">DY218_19105</name>
</gene>
<organism evidence="3 4">
    <name type="scientific">Streptomyces triticagri</name>
    <dbReference type="NCBI Taxonomy" id="2293568"/>
    <lineage>
        <taxon>Bacteria</taxon>
        <taxon>Bacillati</taxon>
        <taxon>Actinomycetota</taxon>
        <taxon>Actinomycetes</taxon>
        <taxon>Kitasatosporales</taxon>
        <taxon>Streptomycetaceae</taxon>
        <taxon>Streptomyces</taxon>
    </lineage>
</organism>
<comment type="caution">
    <text evidence="3">The sequence shown here is derived from an EMBL/GenBank/DDBJ whole genome shotgun (WGS) entry which is preliminary data.</text>
</comment>
<feature type="region of interest" description="Disordered" evidence="1">
    <location>
        <begin position="1"/>
        <end position="39"/>
    </location>
</feature>
<name>A0A372M3Q5_9ACTN</name>
<dbReference type="InterPro" id="IPR043857">
    <property type="entry name" value="DUF5819"/>
</dbReference>
<keyword evidence="2" id="KW-0812">Transmembrane</keyword>
<accession>A0A372M3Q5</accession>
<evidence type="ECO:0000256" key="1">
    <source>
        <dbReference type="SAM" id="MobiDB-lite"/>
    </source>
</evidence>
<feature type="compositionally biased region" description="Pro residues" evidence="1">
    <location>
        <begin position="15"/>
        <end position="29"/>
    </location>
</feature>
<feature type="compositionally biased region" description="Low complexity" evidence="1">
    <location>
        <begin position="30"/>
        <end position="39"/>
    </location>
</feature>
<keyword evidence="2" id="KW-1133">Transmembrane helix</keyword>
<evidence type="ECO:0000313" key="3">
    <source>
        <dbReference type="EMBL" id="RFU85093.1"/>
    </source>
</evidence>
<dbReference type="OrthoDB" id="9342777at2"/>